<dbReference type="Gene3D" id="3.30.300.100">
    <property type="entry name" value="MTH677-like"/>
    <property type="match status" value="1"/>
</dbReference>
<comment type="caution">
    <text evidence="1">The sequence shown here is derived from an EMBL/GenBank/DDBJ whole genome shotgun (WGS) entry which is preliminary data.</text>
</comment>
<dbReference type="InterPro" id="IPR024502">
    <property type="entry name" value="DUF3194"/>
</dbReference>
<evidence type="ECO:0000313" key="1">
    <source>
        <dbReference type="EMBL" id="GAF93174.1"/>
    </source>
</evidence>
<dbReference type="EMBL" id="BARS01010402">
    <property type="protein sequence ID" value="GAF93174.1"/>
    <property type="molecule type" value="Genomic_DNA"/>
</dbReference>
<name>X0TIU9_9ZZZZ</name>
<dbReference type="InterPro" id="IPR035954">
    <property type="entry name" value="MTH677-like_sf"/>
</dbReference>
<dbReference type="AlphaFoldDB" id="X0TIU9"/>
<evidence type="ECO:0008006" key="2">
    <source>
        <dbReference type="Google" id="ProtNLM"/>
    </source>
</evidence>
<gene>
    <name evidence="1" type="ORF">S01H1_19292</name>
</gene>
<proteinExistence type="predicted"/>
<sequence length="99" mass="11392">MNPVFEIGLPELSASDLEQLTEECETAITQHIFDKIPKKSISELTVTCILDLDKTLEFEVQLDCEQEYDTGHSLDDILEEANKFGTEWLEKRLAEMKTR</sequence>
<accession>X0TIU9</accession>
<reference evidence="1" key="1">
    <citation type="journal article" date="2014" name="Front. Microbiol.">
        <title>High frequency of phylogenetically diverse reductive dehalogenase-homologous genes in deep subseafloor sedimentary metagenomes.</title>
        <authorList>
            <person name="Kawai M."/>
            <person name="Futagami T."/>
            <person name="Toyoda A."/>
            <person name="Takaki Y."/>
            <person name="Nishi S."/>
            <person name="Hori S."/>
            <person name="Arai W."/>
            <person name="Tsubouchi T."/>
            <person name="Morono Y."/>
            <person name="Uchiyama I."/>
            <person name="Ito T."/>
            <person name="Fujiyama A."/>
            <person name="Inagaki F."/>
            <person name="Takami H."/>
        </authorList>
    </citation>
    <scope>NUCLEOTIDE SEQUENCE</scope>
    <source>
        <strain evidence="1">Expedition CK06-06</strain>
    </source>
</reference>
<dbReference type="Pfam" id="PF11419">
    <property type="entry name" value="DUF3194"/>
    <property type="match status" value="1"/>
</dbReference>
<protein>
    <recommendedName>
        <fullName evidence="2">DUF3194 domain-containing protein</fullName>
    </recommendedName>
</protein>
<organism evidence="1">
    <name type="scientific">marine sediment metagenome</name>
    <dbReference type="NCBI Taxonomy" id="412755"/>
    <lineage>
        <taxon>unclassified sequences</taxon>
        <taxon>metagenomes</taxon>
        <taxon>ecological metagenomes</taxon>
    </lineage>
</organism>